<keyword evidence="1" id="KW-0805">Transcription regulation</keyword>
<keyword evidence="6" id="KW-1185">Reference proteome</keyword>
<dbReference type="GO" id="GO:0003700">
    <property type="term" value="F:DNA-binding transcription factor activity"/>
    <property type="evidence" value="ECO:0007669"/>
    <property type="project" value="InterPro"/>
</dbReference>
<gene>
    <name evidence="5" type="ORF">IRI77_08945</name>
</gene>
<dbReference type="InterPro" id="IPR036388">
    <property type="entry name" value="WH-like_DNA-bd_sf"/>
</dbReference>
<reference evidence="5 6" key="1">
    <citation type="submission" date="2020-10" db="EMBL/GenBank/DDBJ databases">
        <title>Complete genome sequence of Paludibaculum fermentans P105T, a facultatively anaerobic acidobacterium capable of dissimilatory Fe(III) reduction.</title>
        <authorList>
            <person name="Dedysh S.N."/>
            <person name="Beletsky A.V."/>
            <person name="Kulichevskaya I.S."/>
            <person name="Mardanov A.V."/>
            <person name="Ravin N.V."/>
        </authorList>
    </citation>
    <scope>NUCLEOTIDE SEQUENCE [LARGE SCALE GENOMIC DNA]</scope>
    <source>
        <strain evidence="5 6">P105</strain>
    </source>
</reference>
<dbReference type="AlphaFoldDB" id="A0A7S7NUI3"/>
<dbReference type="SMART" id="SM00345">
    <property type="entry name" value="HTH_GNTR"/>
    <property type="match status" value="1"/>
</dbReference>
<protein>
    <submittedName>
        <fullName evidence="5">GntR family transcriptional regulator</fullName>
    </submittedName>
</protein>
<proteinExistence type="predicted"/>
<dbReference type="Gene3D" id="1.10.10.10">
    <property type="entry name" value="Winged helix-like DNA-binding domain superfamily/Winged helix DNA-binding domain"/>
    <property type="match status" value="1"/>
</dbReference>
<keyword evidence="2" id="KW-0238">DNA-binding</keyword>
<evidence type="ECO:0000256" key="2">
    <source>
        <dbReference type="ARBA" id="ARBA00023125"/>
    </source>
</evidence>
<name>A0A7S7NUI3_PALFE</name>
<dbReference type="PANTHER" id="PTHR38445">
    <property type="entry name" value="HTH-TYPE TRANSCRIPTIONAL REPRESSOR YTRA"/>
    <property type="match status" value="1"/>
</dbReference>
<dbReference type="Pfam" id="PF00392">
    <property type="entry name" value="GntR"/>
    <property type="match status" value="1"/>
</dbReference>
<dbReference type="PANTHER" id="PTHR38445:SF9">
    <property type="entry name" value="HTH-TYPE TRANSCRIPTIONAL REPRESSOR YTRA"/>
    <property type="match status" value="1"/>
</dbReference>
<dbReference type="EMBL" id="CP063849">
    <property type="protein sequence ID" value="QOY90063.1"/>
    <property type="molecule type" value="Genomic_DNA"/>
</dbReference>
<dbReference type="KEGG" id="pfer:IRI77_08945"/>
<keyword evidence="3" id="KW-0804">Transcription</keyword>
<dbReference type="Proteomes" id="UP000593892">
    <property type="component" value="Chromosome"/>
</dbReference>
<dbReference type="PROSITE" id="PS50949">
    <property type="entry name" value="HTH_GNTR"/>
    <property type="match status" value="1"/>
</dbReference>
<organism evidence="5 6">
    <name type="scientific">Paludibaculum fermentans</name>
    <dbReference type="NCBI Taxonomy" id="1473598"/>
    <lineage>
        <taxon>Bacteria</taxon>
        <taxon>Pseudomonadati</taxon>
        <taxon>Acidobacteriota</taxon>
        <taxon>Terriglobia</taxon>
        <taxon>Bryobacterales</taxon>
        <taxon>Bryobacteraceae</taxon>
        <taxon>Paludibaculum</taxon>
    </lineage>
</organism>
<feature type="domain" description="HTH gntR-type" evidence="4">
    <location>
        <begin position="17"/>
        <end position="85"/>
    </location>
</feature>
<dbReference type="SUPFAM" id="SSF46785">
    <property type="entry name" value="Winged helix' DNA-binding domain"/>
    <property type="match status" value="1"/>
</dbReference>
<dbReference type="RefSeq" id="WP_194451725.1">
    <property type="nucleotide sequence ID" value="NZ_CP063849.1"/>
</dbReference>
<sequence length="145" mass="16578">MLYITSMQLNVHPGAEVPIYRQIMRQITEAVAGGRLRPGDKLTSHRDLAEELVIAPLTVKKAYDELELAGLIETVRGRGTFVVERPPLQSPDERRIQLREHARHFLTQAFLDRLSWQEALEVLQEARTEIEGAQASQQETEQNHE</sequence>
<evidence type="ECO:0000313" key="6">
    <source>
        <dbReference type="Proteomes" id="UP000593892"/>
    </source>
</evidence>
<dbReference type="InterPro" id="IPR000524">
    <property type="entry name" value="Tscrpt_reg_HTH_GntR"/>
</dbReference>
<accession>A0A7S7NUI3</accession>
<evidence type="ECO:0000256" key="3">
    <source>
        <dbReference type="ARBA" id="ARBA00023163"/>
    </source>
</evidence>
<dbReference type="GO" id="GO:0003677">
    <property type="term" value="F:DNA binding"/>
    <property type="evidence" value="ECO:0007669"/>
    <property type="project" value="UniProtKB-KW"/>
</dbReference>
<dbReference type="InterPro" id="IPR036390">
    <property type="entry name" value="WH_DNA-bd_sf"/>
</dbReference>
<evidence type="ECO:0000259" key="4">
    <source>
        <dbReference type="PROSITE" id="PS50949"/>
    </source>
</evidence>
<evidence type="ECO:0000313" key="5">
    <source>
        <dbReference type="EMBL" id="QOY90063.1"/>
    </source>
</evidence>
<evidence type="ECO:0000256" key="1">
    <source>
        <dbReference type="ARBA" id="ARBA00023015"/>
    </source>
</evidence>
<dbReference type="CDD" id="cd07377">
    <property type="entry name" value="WHTH_GntR"/>
    <property type="match status" value="1"/>
</dbReference>